<evidence type="ECO:0000313" key="1">
    <source>
        <dbReference type="EMBL" id="NEU05248.1"/>
    </source>
</evidence>
<reference evidence="3 4" key="1">
    <citation type="submission" date="2020-02" db="EMBL/GenBank/DDBJ databases">
        <title>Genome assembly of a novel Clostridium senegalense strain.</title>
        <authorList>
            <person name="Gupta T.B."/>
            <person name="Jauregui R."/>
            <person name="Maclean P."/>
            <person name="Nawarathana A."/>
            <person name="Brightwell G."/>
        </authorList>
    </citation>
    <scope>NUCLEOTIDE SEQUENCE [LARGE SCALE GENOMIC DNA]</scope>
    <source>
        <strain evidence="3 4">AGRFS4</strain>
    </source>
</reference>
<evidence type="ECO:0000313" key="2">
    <source>
        <dbReference type="EMBL" id="NEU05469.1"/>
    </source>
</evidence>
<name>A0A6M0H7A1_9CLOT</name>
<evidence type="ECO:0008006" key="5">
    <source>
        <dbReference type="Google" id="ProtNLM"/>
    </source>
</evidence>
<sequence length="62" mass="7434">MFYSTIANNLKDICINFSTRKNDIEDILQILNRVARKSLREKRRRKNSEEMLFDYALPPTLE</sequence>
<protein>
    <recommendedName>
        <fullName evidence="5">Transposase</fullName>
    </recommendedName>
</protein>
<comment type="caution">
    <text evidence="3">The sequence shown here is derived from an EMBL/GenBank/DDBJ whole genome shotgun (WGS) entry which is preliminary data.</text>
</comment>
<evidence type="ECO:0000313" key="3">
    <source>
        <dbReference type="EMBL" id="NEU06565.1"/>
    </source>
</evidence>
<evidence type="ECO:0000313" key="4">
    <source>
        <dbReference type="Proteomes" id="UP000481872"/>
    </source>
</evidence>
<organism evidence="3 4">
    <name type="scientific">Clostridium senegalense</name>
    <dbReference type="NCBI Taxonomy" id="1465809"/>
    <lineage>
        <taxon>Bacteria</taxon>
        <taxon>Bacillati</taxon>
        <taxon>Bacillota</taxon>
        <taxon>Clostridia</taxon>
        <taxon>Eubacteriales</taxon>
        <taxon>Clostridiaceae</taxon>
        <taxon>Clostridium</taxon>
    </lineage>
</organism>
<proteinExistence type="predicted"/>
<dbReference type="Proteomes" id="UP000481872">
    <property type="component" value="Unassembled WGS sequence"/>
</dbReference>
<dbReference type="EMBL" id="JAAGPU010000051">
    <property type="protein sequence ID" value="NEU06565.1"/>
    <property type="molecule type" value="Genomic_DNA"/>
</dbReference>
<keyword evidence="4" id="KW-1185">Reference proteome</keyword>
<dbReference type="AlphaFoldDB" id="A0A6M0H7A1"/>
<accession>A0A6M0H7A1</accession>
<dbReference type="EMBL" id="JAAGPU010000017">
    <property type="protein sequence ID" value="NEU05248.1"/>
    <property type="molecule type" value="Genomic_DNA"/>
</dbReference>
<gene>
    <name evidence="1" type="ORF">G3M99_10365</name>
    <name evidence="2" type="ORF">G3M99_11520</name>
    <name evidence="3" type="ORF">G3M99_17315</name>
</gene>
<dbReference type="EMBL" id="JAAGPU010000021">
    <property type="protein sequence ID" value="NEU05469.1"/>
    <property type="molecule type" value="Genomic_DNA"/>
</dbReference>